<sequence length="376" mass="40690">MIGNLVSVKHSSSARFCTLLSSFHKIKSMASSLGAALRWTFCFAMALSAVSDTLGAADLPSSAFCQEDSCSSGDLSLRQLRATKSLVPEEEADVEDSWSLPSDLEGSPTKSLVEPVADEFDHLVMPVDNAGADKEAADVEDSWTLPSDLEQEEQDKMTWNNKEEADVEEEVDASPPESDGPLGEAMPGGWGEASEAAEHLDQGLVDKYRVLYEDLFGTNWNATSGEEDLEEKLGNGPSGQNLRTLYHQTGMTAGPLILANGFKPGSTGWCGGGIYFATSPLQTESKAIGPDSHIGFMIKATVDVGRLKPMGRQCNKNLNGKKLASMGYDSVTFNPADGQEYIVYSSDRVLSAVQVPYHCSRRCRYNGRRTVCTKCR</sequence>
<feature type="region of interest" description="Disordered" evidence="1">
    <location>
        <begin position="133"/>
        <end position="190"/>
    </location>
</feature>
<evidence type="ECO:0000256" key="1">
    <source>
        <dbReference type="SAM" id="MobiDB-lite"/>
    </source>
</evidence>
<proteinExistence type="predicted"/>
<accession>A0A813LHJ0</accession>
<evidence type="ECO:0000313" key="3">
    <source>
        <dbReference type="Proteomes" id="UP000626109"/>
    </source>
</evidence>
<dbReference type="EMBL" id="CAJNNW010035546">
    <property type="protein sequence ID" value="CAE8728409.1"/>
    <property type="molecule type" value="Genomic_DNA"/>
</dbReference>
<dbReference type="Proteomes" id="UP000626109">
    <property type="component" value="Unassembled WGS sequence"/>
</dbReference>
<name>A0A813LHJ0_POLGL</name>
<protein>
    <recommendedName>
        <fullName evidence="4">PARP</fullName>
    </recommendedName>
</protein>
<feature type="region of interest" description="Disordered" evidence="1">
    <location>
        <begin position="88"/>
        <end position="110"/>
    </location>
</feature>
<comment type="caution">
    <text evidence="2">The sequence shown here is derived from an EMBL/GenBank/DDBJ whole genome shotgun (WGS) entry which is preliminary data.</text>
</comment>
<evidence type="ECO:0000313" key="2">
    <source>
        <dbReference type="EMBL" id="CAE8728409.1"/>
    </source>
</evidence>
<dbReference type="SUPFAM" id="SSF56399">
    <property type="entry name" value="ADP-ribosylation"/>
    <property type="match status" value="1"/>
</dbReference>
<reference evidence="2" key="1">
    <citation type="submission" date="2021-02" db="EMBL/GenBank/DDBJ databases">
        <authorList>
            <person name="Dougan E. K."/>
            <person name="Rhodes N."/>
            <person name="Thang M."/>
            <person name="Chan C."/>
        </authorList>
    </citation>
    <scope>NUCLEOTIDE SEQUENCE</scope>
</reference>
<organism evidence="2 3">
    <name type="scientific">Polarella glacialis</name>
    <name type="common">Dinoflagellate</name>
    <dbReference type="NCBI Taxonomy" id="89957"/>
    <lineage>
        <taxon>Eukaryota</taxon>
        <taxon>Sar</taxon>
        <taxon>Alveolata</taxon>
        <taxon>Dinophyceae</taxon>
        <taxon>Suessiales</taxon>
        <taxon>Suessiaceae</taxon>
        <taxon>Polarella</taxon>
    </lineage>
</organism>
<gene>
    <name evidence="2" type="ORF">PGLA2088_LOCUS45108</name>
</gene>
<dbReference type="Gene3D" id="3.90.228.10">
    <property type="match status" value="1"/>
</dbReference>
<evidence type="ECO:0008006" key="4">
    <source>
        <dbReference type="Google" id="ProtNLM"/>
    </source>
</evidence>
<dbReference type="AlphaFoldDB" id="A0A813LHJ0"/>